<dbReference type="SUPFAM" id="SSF53098">
    <property type="entry name" value="Ribonuclease H-like"/>
    <property type="match status" value="1"/>
</dbReference>
<evidence type="ECO:0000313" key="2">
    <source>
        <dbReference type="EMBL" id="HIH09275.1"/>
    </source>
</evidence>
<evidence type="ECO:0000259" key="1">
    <source>
        <dbReference type="Pfam" id="PF03104"/>
    </source>
</evidence>
<organism evidence="2 3">
    <name type="scientific">Candidatus Iainarchaeum sp</name>
    <dbReference type="NCBI Taxonomy" id="3101447"/>
    <lineage>
        <taxon>Archaea</taxon>
        <taxon>Candidatus Iainarchaeota</taxon>
        <taxon>Candidatus Iainarchaeia</taxon>
        <taxon>Candidatus Iainarchaeales</taxon>
        <taxon>Candidatus Iainarchaeaceae</taxon>
        <taxon>Candidatus Iainarchaeum</taxon>
    </lineage>
</organism>
<feature type="domain" description="DNA-directed DNA polymerase family B exonuclease" evidence="1">
    <location>
        <begin position="20"/>
        <end position="147"/>
    </location>
</feature>
<dbReference type="InterPro" id="IPR006133">
    <property type="entry name" value="DNA-dir_DNA_pol_B_exonuc"/>
</dbReference>
<name>A0A7J4IYA8_9ARCH</name>
<dbReference type="EMBL" id="DUGC01000027">
    <property type="protein sequence ID" value="HIH09275.1"/>
    <property type="molecule type" value="Genomic_DNA"/>
</dbReference>
<protein>
    <recommendedName>
        <fullName evidence="1">DNA-directed DNA polymerase family B exonuclease domain-containing protein</fullName>
    </recommendedName>
</protein>
<sequence>MGHLFLDIETYLSPLDPESSLNPYKKDSKVIVIAYSYYKGFAPPKKDEIKPPVFLKEWESSEKEILRSFLSFLQNANKSDKYIRICGFNVLKFDLPYLFGRMKFHGLADENELHDLLFLPFGTDLMQLSPIISQKTLQHSQLWGISHKDACSFFSLAVKEGTGADCSSFYDKKEYGKIMKYCAEEFNFEQLLEAFYLHIVEKGTGKEAEARQRNE</sequence>
<gene>
    <name evidence="2" type="ORF">HA254_01255</name>
</gene>
<dbReference type="GO" id="GO:0003676">
    <property type="term" value="F:nucleic acid binding"/>
    <property type="evidence" value="ECO:0007669"/>
    <property type="project" value="InterPro"/>
</dbReference>
<evidence type="ECO:0000313" key="3">
    <source>
        <dbReference type="Proteomes" id="UP000565078"/>
    </source>
</evidence>
<dbReference type="Proteomes" id="UP000565078">
    <property type="component" value="Unassembled WGS sequence"/>
</dbReference>
<dbReference type="InterPro" id="IPR036397">
    <property type="entry name" value="RNaseH_sf"/>
</dbReference>
<proteinExistence type="predicted"/>
<reference evidence="3" key="1">
    <citation type="journal article" date="2020" name="bioRxiv">
        <title>A rank-normalized archaeal taxonomy based on genome phylogeny resolves widespread incomplete and uneven classifications.</title>
        <authorList>
            <person name="Rinke C."/>
            <person name="Chuvochina M."/>
            <person name="Mussig A.J."/>
            <person name="Chaumeil P.-A."/>
            <person name="Waite D.W."/>
            <person name="Whitman W.B."/>
            <person name="Parks D.H."/>
            <person name="Hugenholtz P."/>
        </authorList>
    </citation>
    <scope>NUCLEOTIDE SEQUENCE [LARGE SCALE GENOMIC DNA]</scope>
</reference>
<dbReference type="AlphaFoldDB" id="A0A7J4IYA8"/>
<accession>A0A7J4IYA8</accession>
<dbReference type="Gene3D" id="3.30.420.10">
    <property type="entry name" value="Ribonuclease H-like superfamily/Ribonuclease H"/>
    <property type="match status" value="1"/>
</dbReference>
<dbReference type="InterPro" id="IPR012337">
    <property type="entry name" value="RNaseH-like_sf"/>
</dbReference>
<dbReference type="Pfam" id="PF03104">
    <property type="entry name" value="DNA_pol_B_exo1"/>
    <property type="match status" value="1"/>
</dbReference>
<comment type="caution">
    <text evidence="2">The sequence shown here is derived from an EMBL/GenBank/DDBJ whole genome shotgun (WGS) entry which is preliminary data.</text>
</comment>